<dbReference type="EMBL" id="BMLI01000002">
    <property type="protein sequence ID" value="GGN03855.1"/>
    <property type="molecule type" value="Genomic_DNA"/>
</dbReference>
<organism evidence="1 2">
    <name type="scientific">Dyadobacter beijingensis</name>
    <dbReference type="NCBI Taxonomy" id="365489"/>
    <lineage>
        <taxon>Bacteria</taxon>
        <taxon>Pseudomonadati</taxon>
        <taxon>Bacteroidota</taxon>
        <taxon>Cytophagia</taxon>
        <taxon>Cytophagales</taxon>
        <taxon>Spirosomataceae</taxon>
        <taxon>Dyadobacter</taxon>
    </lineage>
</organism>
<dbReference type="PROSITE" id="PS51257">
    <property type="entry name" value="PROKAR_LIPOPROTEIN"/>
    <property type="match status" value="1"/>
</dbReference>
<name>A0ABQ2I8R2_9BACT</name>
<comment type="caution">
    <text evidence="1">The sequence shown here is derived from an EMBL/GenBank/DDBJ whole genome shotgun (WGS) entry which is preliminary data.</text>
</comment>
<evidence type="ECO:0008006" key="3">
    <source>
        <dbReference type="Google" id="ProtNLM"/>
    </source>
</evidence>
<dbReference type="Proteomes" id="UP000632339">
    <property type="component" value="Unassembled WGS sequence"/>
</dbReference>
<accession>A0ABQ2I8R2</accession>
<proteinExistence type="predicted"/>
<keyword evidence="2" id="KW-1185">Reference proteome</keyword>
<evidence type="ECO:0000313" key="1">
    <source>
        <dbReference type="EMBL" id="GGN03855.1"/>
    </source>
</evidence>
<evidence type="ECO:0000313" key="2">
    <source>
        <dbReference type="Proteomes" id="UP000632339"/>
    </source>
</evidence>
<sequence>MAMKNNICCIILLITIMIGCKKKEDLIEIAPNPDPGPVSLTKAGEFIKSLKVAGATEVKFDSLSNSYVVTMPDNFTAEKAEVLLGMQPKIFLSDSSGKASPDTVIRYAFRGESPMDFSLMDEKNTNRFHFMVYFNFKGRPDIELLKNEIPINSNGIQVPIRFLARVGTLPSVPMDGGARVRFLSRKTGFSADAVLYDLNATFLFSSASRFISDGPFALEVKLVDQPPVVFENIRFTRGVPNAAIYPSYEFQHKRTDSVHVYGGFYLPEEKYTITFSSDNMVAPVSVPMVVKDSSHIALEKIPSTLADGSYLLSFYEKDKLIGNGHIYLGDAPAKSIETIWKGALQQSTTRNTERVVLKKGDDFYAKPSPIVYAYRESDINLNNIPKLHLVSSARTVDLTPGLASFHWGIAGIYLVFGKYKIPADLPAGSYTVTAIFPDGTQSKSYWSRIAVQ</sequence>
<gene>
    <name evidence="1" type="ORF">GCM10010967_43360</name>
</gene>
<reference evidence="2" key="1">
    <citation type="journal article" date="2019" name="Int. J. Syst. Evol. Microbiol.">
        <title>The Global Catalogue of Microorganisms (GCM) 10K type strain sequencing project: providing services to taxonomists for standard genome sequencing and annotation.</title>
        <authorList>
            <consortium name="The Broad Institute Genomics Platform"/>
            <consortium name="The Broad Institute Genome Sequencing Center for Infectious Disease"/>
            <person name="Wu L."/>
            <person name="Ma J."/>
        </authorList>
    </citation>
    <scope>NUCLEOTIDE SEQUENCE [LARGE SCALE GENOMIC DNA]</scope>
    <source>
        <strain evidence="2">CGMCC 1.6375</strain>
    </source>
</reference>
<protein>
    <recommendedName>
        <fullName evidence="3">DUF4397 domain-containing protein</fullName>
    </recommendedName>
</protein>